<evidence type="ECO:0000313" key="2">
    <source>
        <dbReference type="Proteomes" id="UP000580250"/>
    </source>
</evidence>
<name>A0A6V7TWB2_MELEN</name>
<dbReference type="EMBL" id="CAJEWN010000013">
    <property type="protein sequence ID" value="CAD2133488.1"/>
    <property type="molecule type" value="Genomic_DNA"/>
</dbReference>
<sequence length="156" mass="18612">MLRNQAFRTLHGTNSLFRNLRIDELDLATHGRHPVYCQYDPIVFSEYVPMIHTYRIYDSSSGITTEEFGAFEPFRIQEEGRPNNTYNLYHLYYSEYITERPYLQVKLQLHYITQPLIVQMHPQAIVYNHELMETEEIREGVTIQPQIREVCLNINI</sequence>
<reference evidence="1 2" key="1">
    <citation type="submission" date="2020-08" db="EMBL/GenBank/DDBJ databases">
        <authorList>
            <person name="Koutsovoulos G."/>
            <person name="Danchin GJ E."/>
        </authorList>
    </citation>
    <scope>NUCLEOTIDE SEQUENCE [LARGE SCALE GENOMIC DNA]</scope>
</reference>
<proteinExistence type="predicted"/>
<evidence type="ECO:0000313" key="1">
    <source>
        <dbReference type="EMBL" id="CAD2133488.1"/>
    </source>
</evidence>
<organism evidence="1 2">
    <name type="scientific">Meloidogyne enterolobii</name>
    <name type="common">Root-knot nematode worm</name>
    <name type="synonym">Meloidogyne mayaguensis</name>
    <dbReference type="NCBI Taxonomy" id="390850"/>
    <lineage>
        <taxon>Eukaryota</taxon>
        <taxon>Metazoa</taxon>
        <taxon>Ecdysozoa</taxon>
        <taxon>Nematoda</taxon>
        <taxon>Chromadorea</taxon>
        <taxon>Rhabditida</taxon>
        <taxon>Tylenchina</taxon>
        <taxon>Tylenchomorpha</taxon>
        <taxon>Tylenchoidea</taxon>
        <taxon>Meloidogynidae</taxon>
        <taxon>Meloidogyninae</taxon>
        <taxon>Meloidogyne</taxon>
    </lineage>
</organism>
<comment type="caution">
    <text evidence="1">The sequence shown here is derived from an EMBL/GenBank/DDBJ whole genome shotgun (WGS) entry which is preliminary data.</text>
</comment>
<accession>A0A6V7TWB2</accession>
<protein>
    <submittedName>
        <fullName evidence="1">Uncharacterized protein</fullName>
    </submittedName>
</protein>
<gene>
    <name evidence="1" type="ORF">MENT_LOCUS4046</name>
</gene>
<dbReference type="Proteomes" id="UP000580250">
    <property type="component" value="Unassembled WGS sequence"/>
</dbReference>
<dbReference type="OrthoDB" id="5906940at2759"/>
<dbReference type="AlphaFoldDB" id="A0A6V7TWB2"/>